<dbReference type="GO" id="GO:0005506">
    <property type="term" value="F:iron ion binding"/>
    <property type="evidence" value="ECO:0007669"/>
    <property type="project" value="InterPro"/>
</dbReference>
<evidence type="ECO:0000256" key="14">
    <source>
        <dbReference type="ARBA" id="ARBA00023004"/>
    </source>
</evidence>
<comment type="PTM">
    <text evidence="17">Binds 2 heme c groups covalently per subunit.</text>
</comment>
<name>A0A8J3QZ44_9ACTN</name>
<keyword evidence="5" id="KW-1003">Cell membrane</keyword>
<feature type="domain" description="Cytochrome c" evidence="21">
    <location>
        <begin position="97"/>
        <end position="177"/>
    </location>
</feature>
<evidence type="ECO:0000256" key="2">
    <source>
        <dbReference type="ARBA" id="ARBA00012951"/>
    </source>
</evidence>
<evidence type="ECO:0000256" key="3">
    <source>
        <dbReference type="ARBA" id="ARBA00017819"/>
    </source>
</evidence>
<evidence type="ECO:0000256" key="17">
    <source>
        <dbReference type="PIRSR" id="PIRSR000007-50"/>
    </source>
</evidence>
<dbReference type="PIRSF" id="PIRSF000007">
    <property type="entry name" value="Ubiq_cycred_cyc"/>
    <property type="match status" value="1"/>
</dbReference>
<evidence type="ECO:0000256" key="7">
    <source>
        <dbReference type="ARBA" id="ARBA00022660"/>
    </source>
</evidence>
<dbReference type="PROSITE" id="PS51007">
    <property type="entry name" value="CYTC"/>
    <property type="match status" value="2"/>
</dbReference>
<keyword evidence="14 18" id="KW-0408">Iron</keyword>
<evidence type="ECO:0000313" key="22">
    <source>
        <dbReference type="EMBL" id="GIH18722.1"/>
    </source>
</evidence>
<evidence type="ECO:0000256" key="5">
    <source>
        <dbReference type="ARBA" id="ARBA00022475"/>
    </source>
</evidence>
<sequence length="311" mass="32566">MTANNRPLDPGADIPGTVGGRETAPDEQPDTSRAPRDGRPGRRGVFTRLGAPRAPRSRLRRRAWAGARMVAALALVGGLYAAFAPNVHAEDSSTLSGAAQQGETLYNSSCITCHGRNGQGVPGRGPSLVGVGSAAVEFQVTTGRMPLNQQQSQADRKQPMFSDDQARDIGAYIEALGGGPQLPNGNDFHSDGNISDGGELFRVNCSSCHAFGMGGGALSSGKYAPSLSNATDRQIYAAMLTGPENMPVFGNNQLTPQEKQDIIAYVRHQTNDQDPGGFGLGRLGPVPEALVIFLVGIVALVFAALWIAGKS</sequence>
<dbReference type="Pfam" id="PF13442">
    <property type="entry name" value="Cytochrome_CBB3"/>
    <property type="match status" value="2"/>
</dbReference>
<feature type="binding site" description="covalent" evidence="17">
    <location>
        <position position="208"/>
    </location>
    <ligand>
        <name>heme c</name>
        <dbReference type="ChEBI" id="CHEBI:61717"/>
        <label>2</label>
    </ligand>
</feature>
<evidence type="ECO:0000256" key="4">
    <source>
        <dbReference type="ARBA" id="ARBA00022448"/>
    </source>
</evidence>
<accession>A0A8J3QZ44</accession>
<keyword evidence="15 20" id="KW-0472">Membrane</keyword>
<evidence type="ECO:0000256" key="15">
    <source>
        <dbReference type="ARBA" id="ARBA00023136"/>
    </source>
</evidence>
<keyword evidence="4" id="KW-0813">Transport</keyword>
<evidence type="ECO:0000256" key="16">
    <source>
        <dbReference type="ARBA" id="ARBA00029351"/>
    </source>
</evidence>
<evidence type="ECO:0000256" key="11">
    <source>
        <dbReference type="ARBA" id="ARBA00022967"/>
    </source>
</evidence>
<dbReference type="InterPro" id="IPR050597">
    <property type="entry name" value="Cytochrome_c_Oxidase_Subunit"/>
</dbReference>
<keyword evidence="10" id="KW-0677">Repeat</keyword>
<evidence type="ECO:0000256" key="20">
    <source>
        <dbReference type="SAM" id="Phobius"/>
    </source>
</evidence>
<keyword evidence="6 17" id="KW-0349">Heme</keyword>
<evidence type="ECO:0000256" key="8">
    <source>
        <dbReference type="ARBA" id="ARBA00022692"/>
    </source>
</evidence>
<dbReference type="GO" id="GO:0020037">
    <property type="term" value="F:heme binding"/>
    <property type="evidence" value="ECO:0007669"/>
    <property type="project" value="InterPro"/>
</dbReference>
<keyword evidence="12" id="KW-0249">Electron transport</keyword>
<evidence type="ECO:0000256" key="18">
    <source>
        <dbReference type="PIRSR" id="PIRSR000007-51"/>
    </source>
</evidence>
<evidence type="ECO:0000256" key="13">
    <source>
        <dbReference type="ARBA" id="ARBA00022989"/>
    </source>
</evidence>
<dbReference type="PANTHER" id="PTHR33751">
    <property type="entry name" value="CBB3-TYPE CYTOCHROME C OXIDASE SUBUNIT FIXP"/>
    <property type="match status" value="1"/>
</dbReference>
<feature type="transmembrane region" description="Helical" evidence="20">
    <location>
        <begin position="289"/>
        <end position="308"/>
    </location>
</feature>
<proteinExistence type="predicted"/>
<protein>
    <recommendedName>
        <fullName evidence="3">Cytochrome bc1 complex cytochrome c subunit</fullName>
        <ecNumber evidence="2">7.1.1.8</ecNumber>
    </recommendedName>
</protein>
<dbReference type="InterPro" id="IPR009056">
    <property type="entry name" value="Cyt_c-like_dom"/>
</dbReference>
<evidence type="ECO:0000256" key="9">
    <source>
        <dbReference type="ARBA" id="ARBA00022723"/>
    </source>
</evidence>
<evidence type="ECO:0000256" key="19">
    <source>
        <dbReference type="SAM" id="MobiDB-lite"/>
    </source>
</evidence>
<keyword evidence="11" id="KW-1278">Translocase</keyword>
<dbReference type="EC" id="7.1.1.8" evidence="2"/>
<dbReference type="GO" id="GO:0008121">
    <property type="term" value="F:quinol-cytochrome-c reductase activity"/>
    <property type="evidence" value="ECO:0007669"/>
    <property type="project" value="UniProtKB-EC"/>
</dbReference>
<feature type="binding site" description="covalent" evidence="17">
    <location>
        <position position="113"/>
    </location>
    <ligand>
        <name>heme c</name>
        <dbReference type="ChEBI" id="CHEBI:61717"/>
        <label>1</label>
    </ligand>
</feature>
<dbReference type="GO" id="GO:0005886">
    <property type="term" value="C:plasma membrane"/>
    <property type="evidence" value="ECO:0007669"/>
    <property type="project" value="UniProtKB-SubCell"/>
</dbReference>
<dbReference type="InterPro" id="IPR036909">
    <property type="entry name" value="Cyt_c-like_dom_sf"/>
</dbReference>
<dbReference type="EMBL" id="BONZ01000070">
    <property type="protein sequence ID" value="GIH18722.1"/>
    <property type="molecule type" value="Genomic_DNA"/>
</dbReference>
<keyword evidence="23" id="KW-1185">Reference proteome</keyword>
<evidence type="ECO:0000256" key="6">
    <source>
        <dbReference type="ARBA" id="ARBA00022617"/>
    </source>
</evidence>
<organism evidence="22 23">
    <name type="scientific">Rugosimonospora africana</name>
    <dbReference type="NCBI Taxonomy" id="556532"/>
    <lineage>
        <taxon>Bacteria</taxon>
        <taxon>Bacillati</taxon>
        <taxon>Actinomycetota</taxon>
        <taxon>Actinomycetes</taxon>
        <taxon>Micromonosporales</taxon>
        <taxon>Micromonosporaceae</taxon>
        <taxon>Rugosimonospora</taxon>
    </lineage>
</organism>
<dbReference type="AlphaFoldDB" id="A0A8J3QZ44"/>
<evidence type="ECO:0000256" key="10">
    <source>
        <dbReference type="ARBA" id="ARBA00022737"/>
    </source>
</evidence>
<keyword evidence="9 18" id="KW-0479">Metal-binding</keyword>
<evidence type="ECO:0000256" key="1">
    <source>
        <dbReference type="ARBA" id="ARBA00004651"/>
    </source>
</evidence>
<dbReference type="SUPFAM" id="SSF46626">
    <property type="entry name" value="Cytochrome c"/>
    <property type="match status" value="2"/>
</dbReference>
<feature type="transmembrane region" description="Helical" evidence="20">
    <location>
        <begin position="63"/>
        <end position="83"/>
    </location>
</feature>
<feature type="binding site" description="covalent" evidence="17">
    <location>
        <position position="110"/>
    </location>
    <ligand>
        <name>heme c</name>
        <dbReference type="ChEBI" id="CHEBI:61717"/>
        <label>1</label>
    </ligand>
</feature>
<comment type="caution">
    <text evidence="22">The sequence shown here is derived from an EMBL/GenBank/DDBJ whole genome shotgun (WGS) entry which is preliminary data.</text>
</comment>
<dbReference type="Proteomes" id="UP000642748">
    <property type="component" value="Unassembled WGS sequence"/>
</dbReference>
<keyword evidence="7" id="KW-0679">Respiratory chain</keyword>
<comment type="catalytic activity">
    <reaction evidence="16">
        <text>a quinol + 2 Fe(III)-[cytochrome c](out) = a quinone + 2 Fe(II)-[cytochrome c](out) + 2 H(+)(out)</text>
        <dbReference type="Rhea" id="RHEA:11484"/>
        <dbReference type="Rhea" id="RHEA-COMP:10350"/>
        <dbReference type="Rhea" id="RHEA-COMP:14399"/>
        <dbReference type="ChEBI" id="CHEBI:15378"/>
        <dbReference type="ChEBI" id="CHEBI:24646"/>
        <dbReference type="ChEBI" id="CHEBI:29033"/>
        <dbReference type="ChEBI" id="CHEBI:29034"/>
        <dbReference type="ChEBI" id="CHEBI:132124"/>
        <dbReference type="EC" id="7.1.1.8"/>
    </reaction>
</comment>
<feature type="binding site" description="axial binding residue" evidence="18">
    <location>
        <position position="209"/>
    </location>
    <ligand>
        <name>heme c</name>
        <dbReference type="ChEBI" id="CHEBI:61717"/>
        <label>2</label>
    </ligand>
    <ligandPart>
        <name>Fe</name>
        <dbReference type="ChEBI" id="CHEBI:18248"/>
    </ligandPart>
</feature>
<reference evidence="22" key="1">
    <citation type="submission" date="2021-01" db="EMBL/GenBank/DDBJ databases">
        <title>Whole genome shotgun sequence of Rugosimonospora africana NBRC 104875.</title>
        <authorList>
            <person name="Komaki H."/>
            <person name="Tamura T."/>
        </authorList>
    </citation>
    <scope>NUCLEOTIDE SEQUENCE</scope>
    <source>
        <strain evidence="22">NBRC 104875</strain>
    </source>
</reference>
<keyword evidence="13 20" id="KW-1133">Transmembrane helix</keyword>
<dbReference type="PANTHER" id="PTHR33751:SF13">
    <property type="entry name" value="CYTOCHROME BC1 COMPLEX CYTOCHROME C SUBUNIT"/>
    <property type="match status" value="1"/>
</dbReference>
<feature type="region of interest" description="Disordered" evidence="19">
    <location>
        <begin position="1"/>
        <end position="54"/>
    </location>
</feature>
<gene>
    <name evidence="22" type="ORF">Raf01_68940</name>
</gene>
<dbReference type="InterPro" id="IPR009152">
    <property type="entry name" value="bc1_cytC-su"/>
</dbReference>
<evidence type="ECO:0000313" key="23">
    <source>
        <dbReference type="Proteomes" id="UP000642748"/>
    </source>
</evidence>
<keyword evidence="8 20" id="KW-0812">Transmembrane</keyword>
<dbReference type="RefSeq" id="WP_203922216.1">
    <property type="nucleotide sequence ID" value="NZ_BONZ01000070.1"/>
</dbReference>
<evidence type="ECO:0000259" key="21">
    <source>
        <dbReference type="PROSITE" id="PS51007"/>
    </source>
</evidence>
<evidence type="ECO:0000256" key="12">
    <source>
        <dbReference type="ARBA" id="ARBA00022982"/>
    </source>
</evidence>
<feature type="binding site" description="covalent" evidence="17">
    <location>
        <position position="205"/>
    </location>
    <ligand>
        <name>heme c</name>
        <dbReference type="ChEBI" id="CHEBI:61717"/>
        <label>2</label>
    </ligand>
</feature>
<feature type="binding site" description="axial binding residue" evidence="18">
    <location>
        <position position="114"/>
    </location>
    <ligand>
        <name>heme c</name>
        <dbReference type="ChEBI" id="CHEBI:61717"/>
        <label>1</label>
    </ligand>
    <ligandPart>
        <name>Fe</name>
        <dbReference type="ChEBI" id="CHEBI:18248"/>
    </ligandPart>
</feature>
<dbReference type="Gene3D" id="1.10.760.10">
    <property type="entry name" value="Cytochrome c-like domain"/>
    <property type="match status" value="2"/>
</dbReference>
<feature type="domain" description="Cytochrome c" evidence="21">
    <location>
        <begin position="192"/>
        <end position="270"/>
    </location>
</feature>
<comment type="subcellular location">
    <subcellularLocation>
        <location evidence="1">Cell membrane</location>
        <topology evidence="1">Multi-pass membrane protein</topology>
    </subcellularLocation>
</comment>